<evidence type="ECO:0000256" key="1">
    <source>
        <dbReference type="RuleBase" id="RU367033"/>
    </source>
</evidence>
<dbReference type="GO" id="GO:0005886">
    <property type="term" value="C:plasma membrane"/>
    <property type="evidence" value="ECO:0007669"/>
    <property type="project" value="UniProtKB-SubCell"/>
</dbReference>
<dbReference type="PANTHER" id="PTHR12582">
    <property type="entry name" value="NETRIN RECEPTOR UNC5"/>
    <property type="match status" value="1"/>
</dbReference>
<feature type="domain" description="ZU5" evidence="4">
    <location>
        <begin position="290"/>
        <end position="428"/>
    </location>
</feature>
<comment type="function">
    <text evidence="1">Receptor for netrin required for axon guidance. Mediates axon repulsion of neuronal growth cones in the developing nervous system upon ligand binding.</text>
</comment>
<evidence type="ECO:0000313" key="6">
    <source>
        <dbReference type="RefSeq" id="XP_022109534.1"/>
    </source>
</evidence>
<keyword evidence="1" id="KW-0393">Immunoglobulin domain</keyword>
<feature type="compositionally biased region" description="Polar residues" evidence="2">
    <location>
        <begin position="1"/>
        <end position="14"/>
    </location>
</feature>
<keyword evidence="1" id="KW-0675">Receptor</keyword>
<evidence type="ECO:0000256" key="2">
    <source>
        <dbReference type="SAM" id="MobiDB-lite"/>
    </source>
</evidence>
<dbReference type="OrthoDB" id="10031931at2759"/>
<dbReference type="SUPFAM" id="SSF47986">
    <property type="entry name" value="DEATH domain"/>
    <property type="match status" value="2"/>
</dbReference>
<feature type="region of interest" description="Disordered" evidence="2">
    <location>
        <begin position="1"/>
        <end position="57"/>
    </location>
</feature>
<dbReference type="KEGG" id="aplc:110989456"/>
<evidence type="ECO:0000259" key="4">
    <source>
        <dbReference type="PROSITE" id="PS51145"/>
    </source>
</evidence>
<dbReference type="Gene3D" id="1.10.533.10">
    <property type="entry name" value="Death Domain, Fas"/>
    <property type="match status" value="2"/>
</dbReference>
<comment type="similarity">
    <text evidence="1">Belongs to the unc-5 family.</text>
</comment>
<gene>
    <name evidence="6 7" type="primary">LOC110989456</name>
</gene>
<dbReference type="Pfam" id="PF00791">
    <property type="entry name" value="ZU5"/>
    <property type="match status" value="1"/>
</dbReference>
<dbReference type="Gene3D" id="2.60.220.30">
    <property type="match status" value="1"/>
</dbReference>
<reference evidence="6 7" key="1">
    <citation type="submission" date="2025-04" db="UniProtKB">
        <authorList>
            <consortium name="RefSeq"/>
        </authorList>
    </citation>
    <scope>IDENTIFICATION</scope>
</reference>
<feature type="domain" description="Death" evidence="3">
    <location>
        <begin position="800"/>
        <end position="884"/>
    </location>
</feature>
<dbReference type="CDD" id="cd01670">
    <property type="entry name" value="Death"/>
    <property type="match status" value="2"/>
</dbReference>
<dbReference type="Pfam" id="PF00531">
    <property type="entry name" value="Death"/>
    <property type="match status" value="2"/>
</dbReference>
<dbReference type="InterPro" id="IPR037936">
    <property type="entry name" value="UNC5A-D"/>
</dbReference>
<keyword evidence="5" id="KW-1185">Reference proteome</keyword>
<dbReference type="PANTHER" id="PTHR12582:SF41">
    <property type="entry name" value="UNC5C-LIKE PROTEIN"/>
    <property type="match status" value="1"/>
</dbReference>
<feature type="compositionally biased region" description="Polar residues" evidence="2">
    <location>
        <begin position="30"/>
        <end position="39"/>
    </location>
</feature>
<dbReference type="PROSITE" id="PS50017">
    <property type="entry name" value="DEATH_DOMAIN"/>
    <property type="match status" value="2"/>
</dbReference>
<protein>
    <recommendedName>
        <fullName evidence="1">Netrin receptor UNC5</fullName>
    </recommendedName>
</protein>
<dbReference type="InterPro" id="IPR000488">
    <property type="entry name" value="Death_dom"/>
</dbReference>
<evidence type="ECO:0000259" key="3">
    <source>
        <dbReference type="PROSITE" id="PS50017"/>
    </source>
</evidence>
<evidence type="ECO:0000313" key="7">
    <source>
        <dbReference type="RefSeq" id="XP_022109535.1"/>
    </source>
</evidence>
<dbReference type="GO" id="GO:0005042">
    <property type="term" value="F:netrin receptor activity"/>
    <property type="evidence" value="ECO:0007669"/>
    <property type="project" value="UniProtKB-UniRule"/>
</dbReference>
<dbReference type="PROSITE" id="PS51145">
    <property type="entry name" value="ZU5"/>
    <property type="match status" value="1"/>
</dbReference>
<dbReference type="GeneID" id="110989456"/>
<dbReference type="InterPro" id="IPR011029">
    <property type="entry name" value="DEATH-like_dom_sf"/>
</dbReference>
<dbReference type="Proteomes" id="UP000694845">
    <property type="component" value="Unplaced"/>
</dbReference>
<name>A0A8B7ZVT8_ACAPL</name>
<dbReference type="RefSeq" id="XP_022109535.1">
    <property type="nucleotide sequence ID" value="XM_022253843.1"/>
</dbReference>
<dbReference type="RefSeq" id="XP_022109534.1">
    <property type="nucleotide sequence ID" value="XM_022253842.1"/>
</dbReference>
<comment type="subcellular location">
    <subcellularLocation>
        <location evidence="1">Cell membrane</location>
        <topology evidence="1">Single-pass type I membrane protein</topology>
    </subcellularLocation>
</comment>
<accession>A0A8B7ZVT8</accession>
<dbReference type="SMART" id="SM00218">
    <property type="entry name" value="ZU5"/>
    <property type="match status" value="1"/>
</dbReference>
<dbReference type="InterPro" id="IPR000906">
    <property type="entry name" value="ZU5_dom"/>
</dbReference>
<organism evidence="5 6">
    <name type="scientific">Acanthaster planci</name>
    <name type="common">Crown-of-thorns starfish</name>
    <dbReference type="NCBI Taxonomy" id="133434"/>
    <lineage>
        <taxon>Eukaryota</taxon>
        <taxon>Metazoa</taxon>
        <taxon>Echinodermata</taxon>
        <taxon>Eleutherozoa</taxon>
        <taxon>Asterozoa</taxon>
        <taxon>Asteroidea</taxon>
        <taxon>Valvatacea</taxon>
        <taxon>Valvatida</taxon>
        <taxon>Acanthasteridae</taxon>
        <taxon>Acanthaster</taxon>
    </lineage>
</organism>
<evidence type="ECO:0000313" key="5">
    <source>
        <dbReference type="Proteomes" id="UP000694845"/>
    </source>
</evidence>
<keyword evidence="1" id="KW-0217">Developmental protein</keyword>
<sequence>MESTPSKNMKSDSGSPWRAPRGRLKESDNRQGAQSWSPSKTHRAKEMHSKVDQKAAEYEEEVAKPNINYFFDSPVCLGFPFGTDEEDDYMIGNLECESSRQSFKKTPVVRRFQEKLPSKRLTPPPIVIPKFPAQLMETQGLETEEHPLKCTEQKDTKKWYFCDCSEEDEDEKEVYEFEERESGLSTKRSTTSKKHKFRLDEVDEQFGNLELLQEEDFQSCTAQALNVDIGSSVGDALDQSTEEEPEIIKISSKETQQPPSRLQMVLDEYHSQTRDFSNEERLDTCFQLPDIAIGYFNESGGSLSIDDYDVHLTIPPGAIRPDSNQEVYIHVDPREPPTRENDPTGITLSRSVHCGPPGVNFAKTVVLSFPHQADVTSINPDELTAQMCQDDDPREMWEEFDGDLSVVTKDRVILFVSHFTKFKLKLLTRLMSLGRSGKRLLVGAYGDDLAHNGRPYQIRVYLLDDDKAVKKTVEANESSNLLDGFKNLIFRWGMGDVLVKVSQLPYGCQVHEGEQQIIYKTKIKNHPSNYVTFTLGNLSTLPYNAELFCSVEAYQRCEDEESTTQESVRLSICPAAKAQSCSDVDTSVCDRGAAGVCEPQLAGPSEANTNHGRESFQDTVRQGFSKRDNGKKVTGDCNAVRDSDFLHRCEQVLQQREESYTSCDAKGKRVFVVDGGFVILGISDVSNAMAQLTRALQGISTVRTKEKKMRLWRGIEESTLLMVSGKLGPEWEKLAIFLGFSRSDLFRFKNDNPYDTSSQIFQMLVEWGEVQYPQAQVETLRTILNRIRREDIAYILRDIEDSSLRELSQKLGPEWEELATPLGFSAPDILEIKKDLHDRQDQILQMLITWRNKQLSPEAQLEWLCCELTTLERDDLADELRGRDPVRPQQLEKYRSPCTCRQSRLNDCSQTCTTADRSRAGGLTFR</sequence>
<dbReference type="AlphaFoldDB" id="A0A8B7ZVT8"/>
<proteinExistence type="inferred from homology"/>
<feature type="domain" description="Death" evidence="3">
    <location>
        <begin position="716"/>
        <end position="800"/>
    </location>
</feature>
<feature type="compositionally biased region" description="Basic and acidic residues" evidence="2">
    <location>
        <begin position="44"/>
        <end position="57"/>
    </location>
</feature>
<dbReference type="SMART" id="SM00005">
    <property type="entry name" value="DEATH"/>
    <property type="match status" value="1"/>
</dbReference>